<evidence type="ECO:0000256" key="10">
    <source>
        <dbReference type="PIRSR" id="PIRSR000103-1"/>
    </source>
</evidence>
<feature type="domain" description="3-hydroxyisobutyrate dehydrogenase-like NAD-binding" evidence="12">
    <location>
        <begin position="153"/>
        <end position="273"/>
    </location>
</feature>
<organism evidence="13 14">
    <name type="scientific">Jannaschia faecimaris</name>
    <dbReference type="NCBI Taxonomy" id="1244108"/>
    <lineage>
        <taxon>Bacteria</taxon>
        <taxon>Pseudomonadati</taxon>
        <taxon>Pseudomonadota</taxon>
        <taxon>Alphaproteobacteria</taxon>
        <taxon>Rhodobacterales</taxon>
        <taxon>Roseobacteraceae</taxon>
        <taxon>Jannaschia</taxon>
    </lineage>
</organism>
<evidence type="ECO:0000256" key="7">
    <source>
        <dbReference type="ARBA" id="ARBA00038870"/>
    </source>
</evidence>
<comment type="catalytic activity">
    <reaction evidence="9">
        <text>L-threonate + NAD(+) = 2-dehydro-L-erythronate + NADH + H(+)</text>
        <dbReference type="Rhea" id="RHEA:52548"/>
        <dbReference type="ChEBI" id="CHEBI:15378"/>
        <dbReference type="ChEBI" id="CHEBI:57540"/>
        <dbReference type="ChEBI" id="CHEBI:57561"/>
        <dbReference type="ChEBI" id="CHEBI:57945"/>
        <dbReference type="ChEBI" id="CHEBI:136669"/>
        <dbReference type="EC" id="1.1.1.411"/>
    </reaction>
</comment>
<feature type="domain" description="6-phosphogluconate dehydrogenase NADP-binding" evidence="11">
    <location>
        <begin position="4"/>
        <end position="149"/>
    </location>
</feature>
<dbReference type="PANTHER" id="PTHR43060">
    <property type="entry name" value="3-HYDROXYISOBUTYRATE DEHYDROGENASE-LIKE 1, MITOCHONDRIAL-RELATED"/>
    <property type="match status" value="1"/>
</dbReference>
<evidence type="ECO:0000256" key="4">
    <source>
        <dbReference type="ARBA" id="ARBA00023277"/>
    </source>
</evidence>
<feature type="active site" evidence="10">
    <location>
        <position position="159"/>
    </location>
</feature>
<dbReference type="EC" id="1.1.1.411" evidence="7"/>
<dbReference type="InterPro" id="IPR015815">
    <property type="entry name" value="HIBADH-related"/>
</dbReference>
<reference evidence="14" key="1">
    <citation type="submission" date="2016-10" db="EMBL/GenBank/DDBJ databases">
        <authorList>
            <person name="Varghese N."/>
            <person name="Submissions S."/>
        </authorList>
    </citation>
    <scope>NUCLEOTIDE SEQUENCE [LARGE SCALE GENOMIC DNA]</scope>
    <source>
        <strain evidence="14">DSM 100420</strain>
    </source>
</reference>
<evidence type="ECO:0000256" key="9">
    <source>
        <dbReference type="ARBA" id="ARBA00047312"/>
    </source>
</evidence>
<keyword evidence="1" id="KW-0521">NADP</keyword>
<dbReference type="InterPro" id="IPR029154">
    <property type="entry name" value="HIBADH-like_NADP-bd"/>
</dbReference>
<dbReference type="InterPro" id="IPR036291">
    <property type="entry name" value="NAD(P)-bd_dom_sf"/>
</dbReference>
<dbReference type="Gene3D" id="1.10.1040.10">
    <property type="entry name" value="N-(1-d-carboxylethyl)-l-norvaline Dehydrogenase, domain 2"/>
    <property type="match status" value="1"/>
</dbReference>
<dbReference type="Pfam" id="PF14833">
    <property type="entry name" value="NAD_binding_11"/>
    <property type="match status" value="1"/>
</dbReference>
<dbReference type="AlphaFoldDB" id="A0A1H3ITG6"/>
<dbReference type="InterPro" id="IPR013328">
    <property type="entry name" value="6PGD_dom2"/>
</dbReference>
<dbReference type="RefSeq" id="WP_092640661.1">
    <property type="nucleotide sequence ID" value="NZ_FNPX01000001.1"/>
</dbReference>
<dbReference type="STRING" id="1244108.SAMN05444004_101105"/>
<dbReference type="PANTHER" id="PTHR43060:SF17">
    <property type="entry name" value="L-THREONATE DEHYDROGENASE"/>
    <property type="match status" value="1"/>
</dbReference>
<evidence type="ECO:0000256" key="6">
    <source>
        <dbReference type="ARBA" id="ARBA00037979"/>
    </source>
</evidence>
<dbReference type="InterPro" id="IPR050006">
    <property type="entry name" value="LtnD"/>
</dbReference>
<dbReference type="SUPFAM" id="SSF51735">
    <property type="entry name" value="NAD(P)-binding Rossmann-fold domains"/>
    <property type="match status" value="1"/>
</dbReference>
<comment type="function">
    <text evidence="5">Catalyzes oxidation of L-threonate to 2-oxo-tetronate. Can use either NAD(+) or NADP(+) as cosubstrate, with a preference for NAD(+).</text>
</comment>
<evidence type="ECO:0000256" key="1">
    <source>
        <dbReference type="ARBA" id="ARBA00022857"/>
    </source>
</evidence>
<evidence type="ECO:0000313" key="14">
    <source>
        <dbReference type="Proteomes" id="UP000198914"/>
    </source>
</evidence>
<evidence type="ECO:0000313" key="13">
    <source>
        <dbReference type="EMBL" id="SDY31036.1"/>
    </source>
</evidence>
<keyword evidence="4" id="KW-0119">Carbohydrate metabolism</keyword>
<evidence type="ECO:0000256" key="2">
    <source>
        <dbReference type="ARBA" id="ARBA00023002"/>
    </source>
</evidence>
<dbReference type="Proteomes" id="UP000198914">
    <property type="component" value="Unassembled WGS sequence"/>
</dbReference>
<proteinExistence type="inferred from homology"/>
<dbReference type="Pfam" id="PF03446">
    <property type="entry name" value="NAD_binding_2"/>
    <property type="match status" value="1"/>
</dbReference>
<sequence>MAEFGVWGLGSMGLGMAQSLVRAGHAVCGHDPRGVALDGGVALANNALDAAVIVVLNAAQTESVISGLVGDMKPGALVMACATVPPDFARAMEARCAEAGLLYLDAPISGGAARAAAGDLAIMASGTPEAFTAADPILAATATSVFRMGDAAGAGSAMKAVNQVLAGIHIASMAEAMVFGITQGIDPARFMDVIPQCAGTSWMLENRGPHVRDADYAPRSSVDIWPKDLGIVAGIAKDAGIDMPIAQAALAQFMAASGAGLGGEDDAAVAKVYAAQAGIDLPKGDA</sequence>
<dbReference type="EMBL" id="FNPX01000001">
    <property type="protein sequence ID" value="SDY31036.1"/>
    <property type="molecule type" value="Genomic_DNA"/>
</dbReference>
<keyword evidence="3" id="KW-0520">NAD</keyword>
<dbReference type="Gene3D" id="3.40.50.720">
    <property type="entry name" value="NAD(P)-binding Rossmann-like Domain"/>
    <property type="match status" value="1"/>
</dbReference>
<gene>
    <name evidence="13" type="ORF">SAMN05444004_101105</name>
</gene>
<dbReference type="NCBIfam" id="NF043037">
    <property type="entry name" value="ThreonDh"/>
    <property type="match status" value="1"/>
</dbReference>
<protein>
    <recommendedName>
        <fullName evidence="8">L-threonate dehydrogenase</fullName>
        <ecNumber evidence="7">1.1.1.411</ecNumber>
    </recommendedName>
</protein>
<dbReference type="SUPFAM" id="SSF48179">
    <property type="entry name" value="6-phosphogluconate dehydrogenase C-terminal domain-like"/>
    <property type="match status" value="1"/>
</dbReference>
<keyword evidence="2" id="KW-0560">Oxidoreductase</keyword>
<evidence type="ECO:0000259" key="11">
    <source>
        <dbReference type="Pfam" id="PF03446"/>
    </source>
</evidence>
<dbReference type="PIRSF" id="PIRSF000103">
    <property type="entry name" value="HIBADH"/>
    <property type="match status" value="1"/>
</dbReference>
<evidence type="ECO:0000256" key="3">
    <source>
        <dbReference type="ARBA" id="ARBA00023027"/>
    </source>
</evidence>
<evidence type="ECO:0000256" key="5">
    <source>
        <dbReference type="ARBA" id="ARBA00037062"/>
    </source>
</evidence>
<dbReference type="OrthoDB" id="9812907at2"/>
<name>A0A1H3ITG6_9RHOB</name>
<dbReference type="GO" id="GO:0050661">
    <property type="term" value="F:NADP binding"/>
    <property type="evidence" value="ECO:0007669"/>
    <property type="project" value="InterPro"/>
</dbReference>
<keyword evidence="14" id="KW-1185">Reference proteome</keyword>
<evidence type="ECO:0000256" key="8">
    <source>
        <dbReference type="ARBA" id="ARBA00039407"/>
    </source>
</evidence>
<dbReference type="InterPro" id="IPR008927">
    <property type="entry name" value="6-PGluconate_DH-like_C_sf"/>
</dbReference>
<comment type="similarity">
    <text evidence="6">Belongs to the HIBADH-related family. L-threonate dehydrogenase subfamily.</text>
</comment>
<evidence type="ECO:0000259" key="12">
    <source>
        <dbReference type="Pfam" id="PF14833"/>
    </source>
</evidence>
<accession>A0A1H3ITG6</accession>
<dbReference type="GO" id="GO:0016616">
    <property type="term" value="F:oxidoreductase activity, acting on the CH-OH group of donors, NAD or NADP as acceptor"/>
    <property type="evidence" value="ECO:0007669"/>
    <property type="project" value="InterPro"/>
</dbReference>
<dbReference type="InterPro" id="IPR006115">
    <property type="entry name" value="6PGDH_NADP-bd"/>
</dbReference>
<dbReference type="GO" id="GO:0051287">
    <property type="term" value="F:NAD binding"/>
    <property type="evidence" value="ECO:0007669"/>
    <property type="project" value="InterPro"/>
</dbReference>